<reference evidence="1" key="1">
    <citation type="journal article" name="Emerg. Infect. Dis.">
        <title>Two cases of a newly characterized neisseria species.</title>
        <authorList>
            <person name="Mustapha M."/>
            <person name="Lemos A.P.S."/>
            <person name="Harrison L.H."/>
            <person name="Vantyne D."/>
            <person name="Sacchi C.T."/>
        </authorList>
    </citation>
    <scope>NUCLEOTIDE SEQUENCE</scope>
    <source>
        <strain evidence="1">N.95.16</strain>
    </source>
</reference>
<protein>
    <submittedName>
        <fullName evidence="1">Uncharacterized protein</fullName>
    </submittedName>
</protein>
<evidence type="ECO:0000313" key="2">
    <source>
        <dbReference type="Proteomes" id="UP000486297"/>
    </source>
</evidence>
<gene>
    <name evidence="1" type="ORF">GJU80_08340</name>
</gene>
<evidence type="ECO:0000313" key="1">
    <source>
        <dbReference type="EMBL" id="MRN38479.1"/>
    </source>
</evidence>
<name>A0A7X2KYY1_9NEIS</name>
<dbReference type="EMBL" id="WJXO01000001">
    <property type="protein sequence ID" value="MRN38479.1"/>
    <property type="molecule type" value="Genomic_DNA"/>
</dbReference>
<sequence length="106" mass="13066">MFYISEEELKFKKDTNPEYFDKKLNHIFMKELFNLKNIYPFHDFVQITRNATLYFLNRTYLDETVVFFEDCSILKINFIDDGFEWSEHYDSEISTAFYYGRYSIRI</sequence>
<dbReference type="Proteomes" id="UP000486297">
    <property type="component" value="Unassembled WGS sequence"/>
</dbReference>
<organism evidence="1 2">
    <name type="scientific">Neisseria brasiliensis</name>
    <dbReference type="NCBI Taxonomy" id="2666100"/>
    <lineage>
        <taxon>Bacteria</taxon>
        <taxon>Pseudomonadati</taxon>
        <taxon>Pseudomonadota</taxon>
        <taxon>Betaproteobacteria</taxon>
        <taxon>Neisseriales</taxon>
        <taxon>Neisseriaceae</taxon>
        <taxon>Neisseria</taxon>
    </lineage>
</organism>
<dbReference type="RefSeq" id="WP_095501710.1">
    <property type="nucleotide sequence ID" value="NZ_WJXO01000001.1"/>
</dbReference>
<comment type="caution">
    <text evidence="1">The sequence shown here is derived from an EMBL/GenBank/DDBJ whole genome shotgun (WGS) entry which is preliminary data.</text>
</comment>
<dbReference type="AlphaFoldDB" id="A0A7X2KYY1"/>
<proteinExistence type="predicted"/>
<accession>A0A7X2KYY1</accession>
<keyword evidence="2" id="KW-1185">Reference proteome</keyword>